<evidence type="ECO:0000313" key="8">
    <source>
        <dbReference type="EMBL" id="PSS05250.1"/>
    </source>
</evidence>
<dbReference type="InterPro" id="IPR029058">
    <property type="entry name" value="AB_hydrolase_fold"/>
</dbReference>
<evidence type="ECO:0000256" key="3">
    <source>
        <dbReference type="ARBA" id="ARBA00022692"/>
    </source>
</evidence>
<comment type="subcellular location">
    <subcellularLocation>
        <location evidence="1">Membrane</location>
        <topology evidence="1">Multi-pass membrane protein</topology>
    </subcellularLocation>
</comment>
<reference evidence="8 9" key="1">
    <citation type="journal article" date="2018" name="Mycol. Prog.">
        <title>Coniella lustricola, a new species from submerged detritus.</title>
        <authorList>
            <person name="Raudabaugh D.B."/>
            <person name="Iturriaga T."/>
            <person name="Carver A."/>
            <person name="Mondo S."/>
            <person name="Pangilinan J."/>
            <person name="Lipzen A."/>
            <person name="He G."/>
            <person name="Amirebrahimi M."/>
            <person name="Grigoriev I.V."/>
            <person name="Miller A.N."/>
        </authorList>
    </citation>
    <scope>NUCLEOTIDE SEQUENCE [LARGE SCALE GENOMIC DNA]</scope>
    <source>
        <strain evidence="8 9">B22-T-1</strain>
    </source>
</reference>
<dbReference type="SUPFAM" id="SSF53474">
    <property type="entry name" value="alpha/beta-Hydrolases"/>
    <property type="match status" value="1"/>
</dbReference>
<evidence type="ECO:0000256" key="2">
    <source>
        <dbReference type="ARBA" id="ARBA00009824"/>
    </source>
</evidence>
<feature type="compositionally biased region" description="Polar residues" evidence="6">
    <location>
        <begin position="224"/>
        <end position="236"/>
    </location>
</feature>
<dbReference type="PANTHER" id="PTHR17920:SF22">
    <property type="entry name" value="DUF726 DOMAIN PROTEIN (AFU_ORTHOLOGUE AFUA_2G12860)"/>
    <property type="match status" value="1"/>
</dbReference>
<feature type="transmembrane region" description="Helical" evidence="7">
    <location>
        <begin position="389"/>
        <end position="407"/>
    </location>
</feature>
<gene>
    <name evidence="8" type="ORF">BD289DRAFT_449112</name>
</gene>
<comment type="similarity">
    <text evidence="2">Belongs to the TMCO4 family.</text>
</comment>
<name>A0A2T3ANP1_9PEZI</name>
<evidence type="ECO:0000256" key="6">
    <source>
        <dbReference type="SAM" id="MobiDB-lite"/>
    </source>
</evidence>
<feature type="region of interest" description="Disordered" evidence="6">
    <location>
        <begin position="715"/>
        <end position="781"/>
    </location>
</feature>
<accession>A0A2T3ANP1</accession>
<dbReference type="Pfam" id="PF05277">
    <property type="entry name" value="DUF726"/>
    <property type="match status" value="1"/>
</dbReference>
<organism evidence="8 9">
    <name type="scientific">Coniella lustricola</name>
    <dbReference type="NCBI Taxonomy" id="2025994"/>
    <lineage>
        <taxon>Eukaryota</taxon>
        <taxon>Fungi</taxon>
        <taxon>Dikarya</taxon>
        <taxon>Ascomycota</taxon>
        <taxon>Pezizomycotina</taxon>
        <taxon>Sordariomycetes</taxon>
        <taxon>Sordariomycetidae</taxon>
        <taxon>Diaporthales</taxon>
        <taxon>Schizoparmaceae</taxon>
        <taxon>Coniella</taxon>
    </lineage>
</organism>
<evidence type="ECO:0008006" key="10">
    <source>
        <dbReference type="Google" id="ProtNLM"/>
    </source>
</evidence>
<feature type="compositionally biased region" description="Polar residues" evidence="6">
    <location>
        <begin position="15"/>
        <end position="36"/>
    </location>
</feature>
<feature type="region of interest" description="Disordered" evidence="6">
    <location>
        <begin position="1"/>
        <end position="39"/>
    </location>
</feature>
<evidence type="ECO:0000256" key="1">
    <source>
        <dbReference type="ARBA" id="ARBA00004141"/>
    </source>
</evidence>
<evidence type="ECO:0000313" key="9">
    <source>
        <dbReference type="Proteomes" id="UP000241462"/>
    </source>
</evidence>
<dbReference type="OrthoDB" id="277931at2759"/>
<dbReference type="InterPro" id="IPR007941">
    <property type="entry name" value="DUF726"/>
</dbReference>
<feature type="compositionally biased region" description="Basic and acidic residues" evidence="6">
    <location>
        <begin position="97"/>
        <end position="106"/>
    </location>
</feature>
<dbReference type="Gene3D" id="3.40.50.1820">
    <property type="entry name" value="alpha/beta hydrolase"/>
    <property type="match status" value="1"/>
</dbReference>
<keyword evidence="3 7" id="KW-0812">Transmembrane</keyword>
<keyword evidence="5 7" id="KW-0472">Membrane</keyword>
<feature type="transmembrane region" description="Helical" evidence="7">
    <location>
        <begin position="268"/>
        <end position="286"/>
    </location>
</feature>
<dbReference type="PANTHER" id="PTHR17920">
    <property type="entry name" value="TRANSMEMBRANE AND COILED-COIL DOMAIN-CONTAINING PROTEIN 4 TMCO4"/>
    <property type="match status" value="1"/>
</dbReference>
<feature type="compositionally biased region" description="Basic and acidic residues" evidence="6">
    <location>
        <begin position="746"/>
        <end position="765"/>
    </location>
</feature>
<evidence type="ECO:0000256" key="7">
    <source>
        <dbReference type="SAM" id="Phobius"/>
    </source>
</evidence>
<feature type="region of interest" description="Disordered" evidence="6">
    <location>
        <begin position="75"/>
        <end position="183"/>
    </location>
</feature>
<feature type="transmembrane region" description="Helical" evidence="7">
    <location>
        <begin position="346"/>
        <end position="369"/>
    </location>
</feature>
<evidence type="ECO:0000256" key="4">
    <source>
        <dbReference type="ARBA" id="ARBA00022989"/>
    </source>
</evidence>
<evidence type="ECO:0000256" key="5">
    <source>
        <dbReference type="ARBA" id="ARBA00023136"/>
    </source>
</evidence>
<dbReference type="Proteomes" id="UP000241462">
    <property type="component" value="Unassembled WGS sequence"/>
</dbReference>
<protein>
    <recommendedName>
        <fullName evidence="10">DUF726-domain-containing protein</fullName>
    </recommendedName>
</protein>
<feature type="compositionally biased region" description="Basic and acidic residues" evidence="6">
    <location>
        <begin position="715"/>
        <end position="738"/>
    </location>
</feature>
<dbReference type="AlphaFoldDB" id="A0A2T3ANP1"/>
<keyword evidence="4 7" id="KW-1133">Transmembrane helix</keyword>
<dbReference type="InParanoid" id="A0A2T3ANP1"/>
<feature type="compositionally biased region" description="Basic and acidic residues" evidence="6">
    <location>
        <begin position="152"/>
        <end position="183"/>
    </location>
</feature>
<keyword evidence="9" id="KW-1185">Reference proteome</keyword>
<feature type="region of interest" description="Disordered" evidence="6">
    <location>
        <begin position="215"/>
        <end position="245"/>
    </location>
</feature>
<proteinExistence type="inferred from homology"/>
<dbReference type="EMBL" id="KZ678372">
    <property type="protein sequence ID" value="PSS05250.1"/>
    <property type="molecule type" value="Genomic_DNA"/>
</dbReference>
<feature type="transmembrane region" description="Helical" evidence="7">
    <location>
        <begin position="519"/>
        <end position="538"/>
    </location>
</feature>
<dbReference type="GO" id="GO:0016020">
    <property type="term" value="C:membrane"/>
    <property type="evidence" value="ECO:0007669"/>
    <property type="project" value="UniProtKB-SubCell"/>
</dbReference>
<sequence length="781" mass="85030">MFSKLKSLADRGDASTPSGDNSNGKDGQEESLTTVLPTREDRAELLLLIAGVMQEMRTQISDAFDPTKTAVREPLVIGPLPGQENKASDEEDVAGSVEERSRDEKVIGSNEGALNSPENTAEPLIQLEDSIAPDAAESKQEQTGTVDGTSPKLDEASKAKAEAEQKRQEKERKALESRKKDLARPENVELKQASLKYFDDWRDKVLQRIGEAINQREEAEETAQYKQTTSRPSSREQPPADADGREHLQHVFPPLETPLRGLSDARRILIMHSILLLLLGLQSYPAESRVLMLRLTSSLNLSMDILAQDEMSTAKGLLEVAKAQMNADEETKKKADENSTARKWKVGLGAVAGAVLIGVTGGLAAPLLAAGVGSVMGGLGLGATATAGYLGALAGSAPLVGVLFGAYGGRMTGKMIDEYAKEVEDFAFIPVHKRSLFHRGGNHDDKTSNNKKAQHLRVAIGISGWLGQEEEIVLPWQAVSGRSTEAFALRWELKALLRLGHALNIYIKSYAWGFAKKEILSRTIFASIASALVLPYGLAKAARLIDNPFSVAMSRSDKAGAVLADALINKVQGERPVTLMGYSLGARVIYACLNELAQRKALGLVESVCLIGAPVPSDPVIWRRIRAVVAGRVVNVYSTKDYLLALLYRANNLQYGIAGLQAICEVGGVENVDVSQFVSGHTQYRFLVGPILEKVGLEDIDGAVVERQLLKLKKQEKEDEEARERSEADAKEKGKAAVDEAEEMEREMKRAEEEEDALEKRRQVEKSMGQMSLADGDIKSR</sequence>